<dbReference type="SUPFAM" id="SSF56112">
    <property type="entry name" value="Protein kinase-like (PK-like)"/>
    <property type="match status" value="1"/>
</dbReference>
<protein>
    <submittedName>
        <fullName evidence="1">Agc family protein kinase</fullName>
    </submittedName>
</protein>
<keyword evidence="1" id="KW-0808">Transferase</keyword>
<dbReference type="EMBL" id="CCKQ01008624">
    <property type="protein sequence ID" value="CDW80085.1"/>
    <property type="molecule type" value="Genomic_DNA"/>
</dbReference>
<dbReference type="Gene3D" id="1.10.510.10">
    <property type="entry name" value="Transferase(Phosphotransferase) domain 1"/>
    <property type="match status" value="1"/>
</dbReference>
<dbReference type="OrthoDB" id="371082at2759"/>
<dbReference type="InterPro" id="IPR011009">
    <property type="entry name" value="Kinase-like_dom_sf"/>
</dbReference>
<sequence>MGTPGFIPPSVIDGEKYCLNSDIFSVGSIIYQMIAEKLQVLGLRKNLITQMFTGIERTIVWFWIIHGSGFINMRLSKQK</sequence>
<dbReference type="AlphaFoldDB" id="A0A078ACV2"/>
<organism evidence="1 2">
    <name type="scientific">Stylonychia lemnae</name>
    <name type="common">Ciliate</name>
    <dbReference type="NCBI Taxonomy" id="5949"/>
    <lineage>
        <taxon>Eukaryota</taxon>
        <taxon>Sar</taxon>
        <taxon>Alveolata</taxon>
        <taxon>Ciliophora</taxon>
        <taxon>Intramacronucleata</taxon>
        <taxon>Spirotrichea</taxon>
        <taxon>Stichotrichia</taxon>
        <taxon>Sporadotrichida</taxon>
        <taxon>Oxytrichidae</taxon>
        <taxon>Stylonychinae</taxon>
        <taxon>Stylonychia</taxon>
    </lineage>
</organism>
<evidence type="ECO:0000313" key="2">
    <source>
        <dbReference type="Proteomes" id="UP000039865"/>
    </source>
</evidence>
<dbReference type="GO" id="GO:0016301">
    <property type="term" value="F:kinase activity"/>
    <property type="evidence" value="ECO:0007669"/>
    <property type="project" value="UniProtKB-KW"/>
</dbReference>
<name>A0A078ACV2_STYLE</name>
<keyword evidence="2" id="KW-1185">Reference proteome</keyword>
<proteinExistence type="predicted"/>
<reference evidence="1 2" key="1">
    <citation type="submission" date="2014-06" db="EMBL/GenBank/DDBJ databases">
        <authorList>
            <person name="Swart Estienne"/>
        </authorList>
    </citation>
    <scope>NUCLEOTIDE SEQUENCE [LARGE SCALE GENOMIC DNA]</scope>
    <source>
        <strain evidence="1 2">130c</strain>
    </source>
</reference>
<gene>
    <name evidence="1" type="primary">Contig7269.g7773</name>
    <name evidence="1" type="ORF">STYLEM_9081</name>
</gene>
<accession>A0A078ACV2</accession>
<dbReference type="Proteomes" id="UP000039865">
    <property type="component" value="Unassembled WGS sequence"/>
</dbReference>
<dbReference type="InParanoid" id="A0A078ACV2"/>
<evidence type="ECO:0000313" key="1">
    <source>
        <dbReference type="EMBL" id="CDW80085.1"/>
    </source>
</evidence>
<keyword evidence="1" id="KW-0418">Kinase</keyword>